<dbReference type="BioCyc" id="ASHA717959:AL1_RS02905-MONOMER"/>
<feature type="region of interest" description="Disordered" evidence="1">
    <location>
        <begin position="45"/>
        <end position="69"/>
    </location>
</feature>
<dbReference type="KEGG" id="ash:AL1_06020"/>
<evidence type="ECO:0000313" key="3">
    <source>
        <dbReference type="Proteomes" id="UP000008794"/>
    </source>
</evidence>
<dbReference type="EMBL" id="FP929032">
    <property type="protein sequence ID" value="CBK63215.1"/>
    <property type="molecule type" value="Genomic_DNA"/>
</dbReference>
<gene>
    <name evidence="2" type="ORF">AL1_06020</name>
</gene>
<evidence type="ECO:0000313" key="2">
    <source>
        <dbReference type="EMBL" id="CBK63215.1"/>
    </source>
</evidence>
<dbReference type="RefSeq" id="WP_015546155.1">
    <property type="nucleotide sequence ID" value="NZ_CP102253.1"/>
</dbReference>
<reference evidence="2 3" key="1">
    <citation type="submission" date="2010-03" db="EMBL/GenBank/DDBJ databases">
        <title>The genome sequence of Alistipes shahii WAL 8301.</title>
        <authorList>
            <consortium name="metaHIT consortium -- http://www.metahit.eu/"/>
            <person name="Pajon A."/>
            <person name="Turner K."/>
            <person name="Parkhill J."/>
        </authorList>
    </citation>
    <scope>NUCLEOTIDE SEQUENCE [LARGE SCALE GENOMIC DNA]</scope>
    <source>
        <strain evidence="2 3">WAL 8301</strain>
    </source>
</reference>
<dbReference type="OrthoDB" id="1004527at2"/>
<sequence length="69" mass="8171">MQAVWHGEMQLITDLDRVFEQGEDKNIDVVKREVRQYEKEIKKRGAAVVNQERTKAEKEKTQKTKAKKK</sequence>
<name>D4IJV3_9BACT</name>
<organism evidence="2 3">
    <name type="scientific">Alistipes shahii WAL 8301</name>
    <dbReference type="NCBI Taxonomy" id="717959"/>
    <lineage>
        <taxon>Bacteria</taxon>
        <taxon>Pseudomonadati</taxon>
        <taxon>Bacteroidota</taxon>
        <taxon>Bacteroidia</taxon>
        <taxon>Bacteroidales</taxon>
        <taxon>Rikenellaceae</taxon>
        <taxon>Alistipes</taxon>
    </lineage>
</organism>
<dbReference type="STRING" id="717959.AL1_06020"/>
<proteinExistence type="predicted"/>
<keyword evidence="3" id="KW-1185">Reference proteome</keyword>
<dbReference type="AlphaFoldDB" id="D4IJV3"/>
<accession>D4IJV3</accession>
<feature type="compositionally biased region" description="Basic and acidic residues" evidence="1">
    <location>
        <begin position="52"/>
        <end position="62"/>
    </location>
</feature>
<dbReference type="HOGENOM" id="CLU_2766735_0_0_10"/>
<dbReference type="Proteomes" id="UP000008794">
    <property type="component" value="Chromosome"/>
</dbReference>
<protein>
    <submittedName>
        <fullName evidence="2">Uncharacterized protein</fullName>
    </submittedName>
</protein>
<dbReference type="GeneID" id="92758630"/>
<evidence type="ECO:0000256" key="1">
    <source>
        <dbReference type="SAM" id="MobiDB-lite"/>
    </source>
</evidence>
<dbReference type="PATRIC" id="fig|717959.3.peg.2177"/>
<reference evidence="2 3" key="2">
    <citation type="submission" date="2010-03" db="EMBL/GenBank/DDBJ databases">
        <authorList>
            <person name="Pajon A."/>
        </authorList>
    </citation>
    <scope>NUCLEOTIDE SEQUENCE [LARGE SCALE GENOMIC DNA]</scope>
    <source>
        <strain evidence="2 3">WAL 8301</strain>
    </source>
</reference>